<accession>A0A075M0L4</accession>
<reference evidence="2" key="1">
    <citation type="submission" date="2014-09" db="EMBL/GenBank/DDBJ databases">
        <title>Genomic characterization and comparison of seven Myoviridae bacteriophage infecting Bacillus thuringiensis.</title>
        <authorList>
            <person name="Sauder A.B."/>
            <person name="McKenzie Q.R."/>
            <person name="Temple L.M."/>
            <person name="Alexis B.K."/>
            <person name="Al-Atrache Z."/>
            <person name="Lewis L.O."/>
            <person name="Loesser-Casey K.E."/>
            <person name="Mitchell K.J."/>
        </authorList>
    </citation>
    <scope>NUCLEOTIDE SEQUENCE [LARGE SCALE GENOMIC DNA]</scope>
</reference>
<dbReference type="Proteomes" id="UP000028561">
    <property type="component" value="Segment"/>
</dbReference>
<sequence>MKRYLIFGFDHYYPCGGFDDLQVVTDDLTKGIEYIKEHHADLVEGYMSSKWDNFYVFDSVENQWYVSRVELSTETVYLEEQELDYTVL</sequence>
<protein>
    <recommendedName>
        <fullName evidence="3">Phage protein</fullName>
    </recommendedName>
</protein>
<dbReference type="RefSeq" id="YP_009056004.1">
    <property type="nucleotide sequence ID" value="NC_024788.1"/>
</dbReference>
<dbReference type="GeneID" id="20283226"/>
<dbReference type="EMBL" id="KJ489402">
    <property type="protein sequence ID" value="AIF72115.1"/>
    <property type="molecule type" value="Genomic_DNA"/>
</dbReference>
<dbReference type="KEGG" id="vg:20283226"/>
<proteinExistence type="predicted"/>
<name>A0A075M0L4_9CAUD</name>
<evidence type="ECO:0000313" key="1">
    <source>
        <dbReference type="EMBL" id="AIF72115.1"/>
    </source>
</evidence>
<evidence type="ECO:0000313" key="2">
    <source>
        <dbReference type="Proteomes" id="UP000028561"/>
    </source>
</evidence>
<keyword evidence="2" id="KW-1185">Reference proteome</keyword>
<reference evidence="1 2" key="2">
    <citation type="journal article" date="2016" name="Virology (Lond)">
        <title>Genomic characterization and comparison of seven Myoviridae bacteriophage infecting Bacillus thuringiensis.</title>
        <authorList>
            <person name="Sauder A.B."/>
            <person name="Quinn M.R."/>
            <person name="Brouillette A."/>
            <person name="Caruso S."/>
            <person name="Cresawn S."/>
            <person name="Erill I."/>
            <person name="Lewis L."/>
            <person name="Loesser-Casey K."/>
            <person name="Pate M."/>
            <person name="Scott C."/>
            <person name="Stockwell S."/>
            <person name="Temple L."/>
        </authorList>
    </citation>
    <scope>NUCLEOTIDE SEQUENCE [LARGE SCALE GENOMIC DNA]</scope>
</reference>
<organism evidence="1 2">
    <name type="scientific">Bacillus phage Riley</name>
    <dbReference type="NCBI Taxonomy" id="1486662"/>
    <lineage>
        <taxon>Viruses</taxon>
        <taxon>Duplodnaviria</taxon>
        <taxon>Heunggongvirae</taxon>
        <taxon>Uroviricota</taxon>
        <taxon>Caudoviricetes</taxon>
        <taxon>Herelleviridae</taxon>
        <taxon>Bastillevirinae</taxon>
        <taxon>Bequatrovirus</taxon>
        <taxon>Bequatrovirus riley</taxon>
    </lineage>
</organism>
<evidence type="ECO:0008006" key="3">
    <source>
        <dbReference type="Google" id="ProtNLM"/>
    </source>
</evidence>